<sequence length="151" mass="16156">MATTGLLVLAMGNPASAATMEYNTASSDNSSVNSYYCAYAKNGAGWTLARGCFQPSGDIVFAKDNSADGWPVYTLWQNELKDSNGNWGLYRNGKCSWSGNAPSQGSCNKDMYEYSSKNAHGGVGSRVRVKSCVADLGDDTCSSWSTWILNA</sequence>
<dbReference type="RefSeq" id="WP_234383484.1">
    <property type="nucleotide sequence ID" value="NZ_KQ949174.1"/>
</dbReference>
<dbReference type="Proteomes" id="UP000053260">
    <property type="component" value="Unassembled WGS sequence"/>
</dbReference>
<evidence type="ECO:0000313" key="2">
    <source>
        <dbReference type="EMBL" id="KUO10617.1"/>
    </source>
</evidence>
<dbReference type="AlphaFoldDB" id="A0A101UH48"/>
<dbReference type="EMBL" id="LMXB01000194">
    <property type="protein sequence ID" value="KUO10617.1"/>
    <property type="molecule type" value="Genomic_DNA"/>
</dbReference>
<evidence type="ECO:0000256" key="1">
    <source>
        <dbReference type="SAM" id="SignalP"/>
    </source>
</evidence>
<feature type="signal peptide" evidence="1">
    <location>
        <begin position="1"/>
        <end position="17"/>
    </location>
</feature>
<keyword evidence="1" id="KW-0732">Signal</keyword>
<evidence type="ECO:0000313" key="3">
    <source>
        <dbReference type="Proteomes" id="UP000053260"/>
    </source>
</evidence>
<keyword evidence="3" id="KW-1185">Reference proteome</keyword>
<name>A0A101UH48_9ACTN</name>
<proteinExistence type="predicted"/>
<feature type="chain" id="PRO_5007108004" description="Ricin B lectin domain-containing protein" evidence="1">
    <location>
        <begin position="18"/>
        <end position="151"/>
    </location>
</feature>
<evidence type="ECO:0008006" key="4">
    <source>
        <dbReference type="Google" id="ProtNLM"/>
    </source>
</evidence>
<gene>
    <name evidence="2" type="ORF">AQJ91_48160</name>
</gene>
<accession>A0A101UH48</accession>
<comment type="caution">
    <text evidence="2">The sequence shown here is derived from an EMBL/GenBank/DDBJ whole genome shotgun (WGS) entry which is preliminary data.</text>
</comment>
<organism evidence="2 3">
    <name type="scientific">Streptomyces dysideae</name>
    <dbReference type="NCBI Taxonomy" id="909626"/>
    <lineage>
        <taxon>Bacteria</taxon>
        <taxon>Bacillati</taxon>
        <taxon>Actinomycetota</taxon>
        <taxon>Actinomycetes</taxon>
        <taxon>Kitasatosporales</taxon>
        <taxon>Streptomycetaceae</taxon>
        <taxon>Streptomyces</taxon>
    </lineage>
</organism>
<reference evidence="2 3" key="1">
    <citation type="submission" date="2015-10" db="EMBL/GenBank/DDBJ databases">
        <title>Draft genome sequence of Streptomyces sp. RV15, isolated from a marine sponge.</title>
        <authorList>
            <person name="Ruckert C."/>
            <person name="Abdelmohsen U.R."/>
            <person name="Winkler A."/>
            <person name="Hentschel U."/>
            <person name="Kalinowski J."/>
            <person name="Kampfer P."/>
            <person name="Glaeser S."/>
        </authorList>
    </citation>
    <scope>NUCLEOTIDE SEQUENCE [LARGE SCALE GENOMIC DNA]</scope>
    <source>
        <strain evidence="2 3">RV15</strain>
    </source>
</reference>
<protein>
    <recommendedName>
        <fullName evidence="4">Ricin B lectin domain-containing protein</fullName>
    </recommendedName>
</protein>